<evidence type="ECO:0000313" key="1">
    <source>
        <dbReference type="EMBL" id="EGT33187.1"/>
    </source>
</evidence>
<proteinExistence type="predicted"/>
<dbReference type="EMBL" id="GL379903">
    <property type="protein sequence ID" value="EGT33187.1"/>
    <property type="molecule type" value="Genomic_DNA"/>
</dbReference>
<dbReference type="InParanoid" id="G0NL02"/>
<sequence length="10" mass="994">MGCGPESEAN</sequence>
<dbReference type="Proteomes" id="UP000008068">
    <property type="component" value="Unassembled WGS sequence"/>
</dbReference>
<organism evidence="2">
    <name type="scientific">Caenorhabditis brenneri</name>
    <name type="common">Nematode worm</name>
    <dbReference type="NCBI Taxonomy" id="135651"/>
    <lineage>
        <taxon>Eukaryota</taxon>
        <taxon>Metazoa</taxon>
        <taxon>Ecdysozoa</taxon>
        <taxon>Nematoda</taxon>
        <taxon>Chromadorea</taxon>
        <taxon>Rhabditida</taxon>
        <taxon>Rhabditina</taxon>
        <taxon>Rhabditomorpha</taxon>
        <taxon>Rhabditoidea</taxon>
        <taxon>Rhabditidae</taxon>
        <taxon>Peloderinae</taxon>
        <taxon>Caenorhabditis</taxon>
    </lineage>
</organism>
<name>G0NL02_CAEBE</name>
<keyword evidence="2" id="KW-1185">Reference proteome</keyword>
<gene>
    <name evidence="1" type="ORF">CAEBREN_16056</name>
</gene>
<accession>G0NL02</accession>
<evidence type="ECO:0000313" key="2">
    <source>
        <dbReference type="Proteomes" id="UP000008068"/>
    </source>
</evidence>
<reference evidence="2" key="1">
    <citation type="submission" date="2011-07" db="EMBL/GenBank/DDBJ databases">
        <authorList>
            <consortium name="Caenorhabditis brenneri Sequencing and Analysis Consortium"/>
            <person name="Wilson R.K."/>
        </authorList>
    </citation>
    <scope>NUCLEOTIDE SEQUENCE [LARGE SCALE GENOMIC DNA]</scope>
    <source>
        <strain evidence="2">PB2801</strain>
    </source>
</reference>
<protein>
    <submittedName>
        <fullName evidence="1">Uncharacterized protein</fullName>
    </submittedName>
</protein>